<evidence type="ECO:0000313" key="2">
    <source>
        <dbReference type="Proteomes" id="UP000092445"/>
    </source>
</evidence>
<protein>
    <submittedName>
        <fullName evidence="1">Uncharacterized protein</fullName>
    </submittedName>
</protein>
<keyword evidence="2" id="KW-1185">Reference proteome</keyword>
<dbReference type="VEuPathDB" id="VectorBase:GPAI021630"/>
<reference evidence="1" key="2">
    <citation type="submission" date="2020-05" db="UniProtKB">
        <authorList>
            <consortium name="EnsemblMetazoa"/>
        </authorList>
    </citation>
    <scope>IDENTIFICATION</scope>
    <source>
        <strain evidence="1">IAEA</strain>
    </source>
</reference>
<organism evidence="1 2">
    <name type="scientific">Glossina pallidipes</name>
    <name type="common">Tsetse fly</name>
    <dbReference type="NCBI Taxonomy" id="7398"/>
    <lineage>
        <taxon>Eukaryota</taxon>
        <taxon>Metazoa</taxon>
        <taxon>Ecdysozoa</taxon>
        <taxon>Arthropoda</taxon>
        <taxon>Hexapoda</taxon>
        <taxon>Insecta</taxon>
        <taxon>Pterygota</taxon>
        <taxon>Neoptera</taxon>
        <taxon>Endopterygota</taxon>
        <taxon>Diptera</taxon>
        <taxon>Brachycera</taxon>
        <taxon>Muscomorpha</taxon>
        <taxon>Hippoboscoidea</taxon>
        <taxon>Glossinidae</taxon>
        <taxon>Glossina</taxon>
    </lineage>
</organism>
<dbReference type="AlphaFoldDB" id="A0A1A9ZQ82"/>
<accession>A0A1A9ZQ82</accession>
<dbReference type="EnsemblMetazoa" id="GPAI021630-RA">
    <property type="protein sequence ID" value="GPAI021630-PA"/>
    <property type="gene ID" value="GPAI021630"/>
</dbReference>
<sequence length="247" mass="26810">MNEGEDRCKQWLITQCSPSKCEGDNNEKQKPETVQLAKFIIKVKPKSKRDPQNSLPHYTITSNFVPTTKFIITASDVFKGKTLLKFLLTTLEELAAVAFKGVLWILKGSSTVASSFVATCVSISRGLLRKGMALSRVPLLGAKRTVIKFNGGSLKEFVGSVSGKVVICDDASYDAVFADGGGAICSTIPCRFTFSGINEPPLPIVLLVEAVPDEVILCVKRNSGFILCSTTKKRARKCNTSLNTLVQ</sequence>
<reference evidence="2" key="1">
    <citation type="submission" date="2014-03" db="EMBL/GenBank/DDBJ databases">
        <authorList>
            <person name="Aksoy S."/>
            <person name="Warren W."/>
            <person name="Wilson R.K."/>
        </authorList>
    </citation>
    <scope>NUCLEOTIDE SEQUENCE [LARGE SCALE GENOMIC DNA]</scope>
    <source>
        <strain evidence="2">IAEA</strain>
    </source>
</reference>
<evidence type="ECO:0000313" key="1">
    <source>
        <dbReference type="EnsemblMetazoa" id="GPAI021630-PA"/>
    </source>
</evidence>
<proteinExistence type="predicted"/>
<name>A0A1A9ZQ82_GLOPL</name>
<dbReference type="Proteomes" id="UP000092445">
    <property type="component" value="Unassembled WGS sequence"/>
</dbReference>